<evidence type="ECO:0008006" key="3">
    <source>
        <dbReference type="Google" id="ProtNLM"/>
    </source>
</evidence>
<dbReference type="CDD" id="cd18708">
    <property type="entry name" value="PIN_VapC-like"/>
    <property type="match status" value="1"/>
</dbReference>
<name>A0A088E4D3_9CREN</name>
<evidence type="ECO:0000313" key="2">
    <source>
        <dbReference type="Proteomes" id="UP000029084"/>
    </source>
</evidence>
<dbReference type="EMBL" id="CP008822">
    <property type="protein sequence ID" value="AIM27314.1"/>
    <property type="molecule type" value="Genomic_DNA"/>
</dbReference>
<dbReference type="RefSeq" id="WP_012021115.1">
    <property type="nucleotide sequence ID" value="NZ_AP019770.1"/>
</dbReference>
<dbReference type="OMA" id="TPGRKYM"/>
<protein>
    <recommendedName>
        <fullName evidence="3">PIN domain-containing protein</fullName>
    </recommendedName>
</protein>
<proteinExistence type="predicted"/>
<organism evidence="1 2">
    <name type="scientific">Metallosphaera sedula</name>
    <dbReference type="NCBI Taxonomy" id="43687"/>
    <lineage>
        <taxon>Archaea</taxon>
        <taxon>Thermoproteota</taxon>
        <taxon>Thermoprotei</taxon>
        <taxon>Sulfolobales</taxon>
        <taxon>Sulfolobaceae</taxon>
        <taxon>Metallosphaera</taxon>
    </lineage>
</organism>
<dbReference type="Proteomes" id="UP000029084">
    <property type="component" value="Chromosome"/>
</dbReference>
<accession>A0A088E4D3</accession>
<reference evidence="1 2" key="1">
    <citation type="journal article" date="2014" name="J. Bacteriol.">
        <title>Role of an Archaeal PitA Transporter in the Copper and Arsenic Resistance of Metallosphaera sedula, an Extreme Thermoacidophile.</title>
        <authorList>
            <person name="McCarthy S."/>
            <person name="Ai C."/>
            <person name="Wheaton G."/>
            <person name="Tevatia R."/>
            <person name="Eckrich V."/>
            <person name="Kelly R."/>
            <person name="Blum P."/>
        </authorList>
    </citation>
    <scope>NUCLEOTIDE SEQUENCE [LARGE SCALE GENOMIC DNA]</scope>
    <source>
        <strain evidence="1 2">CuR1</strain>
    </source>
</reference>
<sequence length="417" mass="46968">MILGTLGSDKSVTTINAVMTEVFAGVKPDEIRIYREDSTKHEFQGLQEALNLLSLSPQIKEIQVGEDLEAWRNHMSSEEIDVLDVTPGRKIMALASANYAKAKEVRYAYIKYESEGYRIFGYVPFNHLKLLDLRTGGSVKLDPPPVKKADSRSSLTRESLTALYNILSLHGKVEIEPSVEDVEDDEVCKRRSGFVRFSSEDLVSKKAEEGLIVADTNVYINLGNRLGELARRGRELRLIPSSRVHDELLGKIENSSKDPRLPRFILGLESYYQIHRVPPRSTQGNYGDKRLLEELRFMKMYVDEKVVFVTGDRELGNKASAHADTVILEGRREDKGDWGTYLECLGKLQFKGRNPEIRVNGETVVVIEKSPNPSLNTDYRTVVKTLRPDLNYAKVLEALQGQHFRGGPPTVGSSTQK</sequence>
<dbReference type="AlphaFoldDB" id="A0A088E4D3"/>
<evidence type="ECO:0000313" key="1">
    <source>
        <dbReference type="EMBL" id="AIM27314.1"/>
    </source>
</evidence>
<dbReference type="OrthoDB" id="43803at2157"/>
<dbReference type="GeneID" id="91755654"/>
<gene>
    <name evidence="1" type="ORF">HA72_1167</name>
</gene>